<proteinExistence type="predicted"/>
<dbReference type="AlphaFoldDB" id="A0A6G3X4C8"/>
<protein>
    <submittedName>
        <fullName evidence="1">Uncharacterized protein</fullName>
    </submittedName>
</protein>
<gene>
    <name evidence="1" type="ORF">G3M58_39820</name>
</gene>
<organism evidence="1">
    <name type="scientific">Streptomyces sp. SID7499</name>
    <dbReference type="NCBI Taxonomy" id="2706086"/>
    <lineage>
        <taxon>Bacteria</taxon>
        <taxon>Bacillati</taxon>
        <taxon>Actinomycetota</taxon>
        <taxon>Actinomycetes</taxon>
        <taxon>Kitasatosporales</taxon>
        <taxon>Streptomycetaceae</taxon>
        <taxon>Streptomyces</taxon>
    </lineage>
</organism>
<reference evidence="1" key="1">
    <citation type="submission" date="2020-01" db="EMBL/GenBank/DDBJ databases">
        <title>Insect and environment-associated Actinomycetes.</title>
        <authorList>
            <person name="Currrie C."/>
            <person name="Chevrette M."/>
            <person name="Carlson C."/>
            <person name="Stubbendieck R."/>
            <person name="Wendt-Pienkowski E."/>
        </authorList>
    </citation>
    <scope>NUCLEOTIDE SEQUENCE</scope>
    <source>
        <strain evidence="1">SID7499</strain>
    </source>
</reference>
<name>A0A6G3X4C8_9ACTN</name>
<dbReference type="EMBL" id="JAAGMN010004194">
    <property type="protein sequence ID" value="NEE12591.1"/>
    <property type="molecule type" value="Genomic_DNA"/>
</dbReference>
<comment type="caution">
    <text evidence="1">The sequence shown here is derived from an EMBL/GenBank/DDBJ whole genome shotgun (WGS) entry which is preliminary data.</text>
</comment>
<sequence length="225" mass="24747">MFGKNRHVDEPSIPLVPWADAWEFAITEEERPAGGQRKRAALGVRAFRVPQGLAGQRVNAPCAFFPPQPSDAGARRLYEDAGGSRLICSLDEPQDIEDRRHYEVRDAQGEAIGTIQRIAPLKHAVKPTWRIVQPGHPEIVSSAEWAKGGPREMVQRGAGKLLLGVVQAVADMGADGGDQPAKSRVLEWKAGDELVLTSEGDHRFLCRAAWLDRRLVFAYALLRTG</sequence>
<evidence type="ECO:0000313" key="1">
    <source>
        <dbReference type="EMBL" id="NEE12591.1"/>
    </source>
</evidence>
<accession>A0A6G3X4C8</accession>